<feature type="chain" id="PRO_5034254733" evidence="2">
    <location>
        <begin position="23"/>
        <end position="209"/>
    </location>
</feature>
<organism evidence="3 4">
    <name type="scientific">Epichloe festucae (strain Fl1)</name>
    <dbReference type="NCBI Taxonomy" id="877507"/>
    <lineage>
        <taxon>Eukaryota</taxon>
        <taxon>Fungi</taxon>
        <taxon>Dikarya</taxon>
        <taxon>Ascomycota</taxon>
        <taxon>Pezizomycotina</taxon>
        <taxon>Sordariomycetes</taxon>
        <taxon>Hypocreomycetidae</taxon>
        <taxon>Hypocreales</taxon>
        <taxon>Clavicipitaceae</taxon>
        <taxon>Epichloe</taxon>
    </lineage>
</organism>
<feature type="compositionally biased region" description="Basic and acidic residues" evidence="1">
    <location>
        <begin position="113"/>
        <end position="137"/>
    </location>
</feature>
<feature type="region of interest" description="Disordered" evidence="1">
    <location>
        <begin position="85"/>
        <end position="163"/>
    </location>
</feature>
<evidence type="ECO:0000313" key="3">
    <source>
        <dbReference type="EMBL" id="QPH02245.1"/>
    </source>
</evidence>
<sequence length="209" mass="20565">MQFKSLFSVCLLGQAGLAVAQAASDASGSKTLPPSPTGSGACEPHGDHWHCHAASSTAAGSVDTVTASATATSCVAHGDHWHCPPGVSKPATSPAQTQTQTQTQSGAKPTTTEADHDHDHDHHGTDKECTPHGDHWHCPSGISAPTFPPTAVPSTSAAKSSGATSAGAATTTAAAKALAGGRPTVSVGSVGAAIAASLAGAFLFGTMLV</sequence>
<keyword evidence="2" id="KW-0732">Signal</keyword>
<gene>
    <name evidence="3" type="ORF">C2857_006454</name>
</gene>
<evidence type="ECO:0000256" key="2">
    <source>
        <dbReference type="SAM" id="SignalP"/>
    </source>
</evidence>
<dbReference type="AlphaFoldDB" id="A0A7S9KTJ6"/>
<evidence type="ECO:0000313" key="4">
    <source>
        <dbReference type="Proteomes" id="UP000594364"/>
    </source>
</evidence>
<reference evidence="3 4" key="1">
    <citation type="journal article" date="2018" name="PLoS Genet.">
        <title>Repeat elements organise 3D genome structure and mediate transcription in the filamentous fungus Epichloe festucae.</title>
        <authorList>
            <person name="Winter D.J."/>
            <person name="Ganley A.R.D."/>
            <person name="Young C.A."/>
            <person name="Liachko I."/>
            <person name="Schardl C.L."/>
            <person name="Dupont P.Y."/>
            <person name="Berry D."/>
            <person name="Ram A."/>
            <person name="Scott B."/>
            <person name="Cox M.P."/>
        </authorList>
    </citation>
    <scope>NUCLEOTIDE SEQUENCE [LARGE SCALE GENOMIC DNA]</scope>
    <source>
        <strain evidence="3 4">Fl1</strain>
    </source>
</reference>
<feature type="compositionally biased region" description="Low complexity" evidence="1">
    <location>
        <begin position="90"/>
        <end position="105"/>
    </location>
</feature>
<feature type="signal peptide" evidence="2">
    <location>
        <begin position="1"/>
        <end position="22"/>
    </location>
</feature>
<name>A0A7S9KTJ6_EPIFF</name>
<keyword evidence="4" id="KW-1185">Reference proteome</keyword>
<proteinExistence type="predicted"/>
<dbReference type="EMBL" id="CP031387">
    <property type="protein sequence ID" value="QPH02245.1"/>
    <property type="molecule type" value="Genomic_DNA"/>
</dbReference>
<evidence type="ECO:0000256" key="1">
    <source>
        <dbReference type="SAM" id="MobiDB-lite"/>
    </source>
</evidence>
<feature type="compositionally biased region" description="Low complexity" evidence="1">
    <location>
        <begin position="154"/>
        <end position="163"/>
    </location>
</feature>
<accession>A0A7S9KTJ6</accession>
<dbReference type="OrthoDB" id="5362269at2759"/>
<dbReference type="Proteomes" id="UP000594364">
    <property type="component" value="Chromosome 3"/>
</dbReference>
<protein>
    <submittedName>
        <fullName evidence="3">Uncharacterized protein</fullName>
    </submittedName>
</protein>